<keyword evidence="2" id="KW-1185">Reference proteome</keyword>
<sequence length="147" mass="15808">MEDFTDADGLEDLVFTFVHVLEVFECMVVVSEEVEDAVNSVEEDFGACVVIMLLGVACGLVDIDDDVAFEGIGFIFTHIESKYVGWAGDVHELEMELSHAIVGDDVDAKQTGIDIGGGEGFDDERLKPIVCGGIGIGSFTRDVKLDA</sequence>
<accession>A0A517YV59</accession>
<reference evidence="1 2" key="1">
    <citation type="submission" date="2019-02" db="EMBL/GenBank/DDBJ databases">
        <title>Deep-cultivation of Planctomycetes and their phenomic and genomic characterization uncovers novel biology.</title>
        <authorList>
            <person name="Wiegand S."/>
            <person name="Jogler M."/>
            <person name="Boedeker C."/>
            <person name="Pinto D."/>
            <person name="Vollmers J."/>
            <person name="Rivas-Marin E."/>
            <person name="Kohn T."/>
            <person name="Peeters S.H."/>
            <person name="Heuer A."/>
            <person name="Rast P."/>
            <person name="Oberbeckmann S."/>
            <person name="Bunk B."/>
            <person name="Jeske O."/>
            <person name="Meyerdierks A."/>
            <person name="Storesund J.E."/>
            <person name="Kallscheuer N."/>
            <person name="Luecker S."/>
            <person name="Lage O.M."/>
            <person name="Pohl T."/>
            <person name="Merkel B.J."/>
            <person name="Hornburger P."/>
            <person name="Mueller R.-W."/>
            <person name="Bruemmer F."/>
            <person name="Labrenz M."/>
            <person name="Spormann A.M."/>
            <person name="Op den Camp H."/>
            <person name="Overmann J."/>
            <person name="Amann R."/>
            <person name="Jetten M.S.M."/>
            <person name="Mascher T."/>
            <person name="Medema M.H."/>
            <person name="Devos D.P."/>
            <person name="Kaster A.-K."/>
            <person name="Ovreas L."/>
            <person name="Rohde M."/>
            <person name="Galperin M.Y."/>
            <person name="Jogler C."/>
        </authorList>
    </citation>
    <scope>NUCLEOTIDE SEQUENCE [LARGE SCALE GENOMIC DNA]</scope>
    <source>
        <strain evidence="1 2">KS4</strain>
    </source>
</reference>
<proteinExistence type="predicted"/>
<dbReference type="KEGG" id="pcor:KS4_21690"/>
<name>A0A517YV59_9BACT</name>
<protein>
    <submittedName>
        <fullName evidence="1">Uncharacterized protein</fullName>
    </submittedName>
</protein>
<evidence type="ECO:0000313" key="2">
    <source>
        <dbReference type="Proteomes" id="UP000317369"/>
    </source>
</evidence>
<evidence type="ECO:0000313" key="1">
    <source>
        <dbReference type="EMBL" id="QDU34107.1"/>
    </source>
</evidence>
<dbReference type="Proteomes" id="UP000317369">
    <property type="component" value="Chromosome"/>
</dbReference>
<dbReference type="AlphaFoldDB" id="A0A517YV59"/>
<dbReference type="EMBL" id="CP036425">
    <property type="protein sequence ID" value="QDU34107.1"/>
    <property type="molecule type" value="Genomic_DNA"/>
</dbReference>
<organism evidence="1 2">
    <name type="scientific">Poriferisphaera corsica</name>
    <dbReference type="NCBI Taxonomy" id="2528020"/>
    <lineage>
        <taxon>Bacteria</taxon>
        <taxon>Pseudomonadati</taxon>
        <taxon>Planctomycetota</taxon>
        <taxon>Phycisphaerae</taxon>
        <taxon>Phycisphaerales</taxon>
        <taxon>Phycisphaeraceae</taxon>
        <taxon>Poriferisphaera</taxon>
    </lineage>
</organism>
<gene>
    <name evidence="1" type="ORF">KS4_21690</name>
</gene>